<dbReference type="EMBL" id="QPKB01000418">
    <property type="protein sequence ID" value="RWR98041.1"/>
    <property type="molecule type" value="Genomic_DNA"/>
</dbReference>
<keyword evidence="2" id="KW-1185">Reference proteome</keyword>
<dbReference type="AlphaFoldDB" id="A0A3S3PC73"/>
<dbReference type="Proteomes" id="UP000283530">
    <property type="component" value="Unassembled WGS sequence"/>
</dbReference>
<gene>
    <name evidence="1" type="ORF">CKAN_02753000</name>
</gene>
<sequence>MLLASLIFSFPVENTTVDSPSSLRNRWQFSLQLFQATNFSPRLVSNHSVSNHSIQIRSVKVSSLAVLMGYWHALACNDLFIAWVDDVVDPTIHIFPTQERDGKQATCESIHQGNS</sequence>
<accession>A0A3S3PC73</accession>
<organism evidence="1 2">
    <name type="scientific">Cinnamomum micranthum f. kanehirae</name>
    <dbReference type="NCBI Taxonomy" id="337451"/>
    <lineage>
        <taxon>Eukaryota</taxon>
        <taxon>Viridiplantae</taxon>
        <taxon>Streptophyta</taxon>
        <taxon>Embryophyta</taxon>
        <taxon>Tracheophyta</taxon>
        <taxon>Spermatophyta</taxon>
        <taxon>Magnoliopsida</taxon>
        <taxon>Magnoliidae</taxon>
        <taxon>Laurales</taxon>
        <taxon>Lauraceae</taxon>
        <taxon>Cinnamomum</taxon>
    </lineage>
</organism>
<protein>
    <submittedName>
        <fullName evidence="1">Uncharacterized protein</fullName>
    </submittedName>
</protein>
<comment type="caution">
    <text evidence="1">The sequence shown here is derived from an EMBL/GenBank/DDBJ whole genome shotgun (WGS) entry which is preliminary data.</text>
</comment>
<evidence type="ECO:0000313" key="1">
    <source>
        <dbReference type="EMBL" id="RWR98041.1"/>
    </source>
</evidence>
<name>A0A3S3PC73_9MAGN</name>
<proteinExistence type="predicted"/>
<reference evidence="1 2" key="1">
    <citation type="journal article" date="2019" name="Nat. Plants">
        <title>Stout camphor tree genome fills gaps in understanding of flowering plant genome evolution.</title>
        <authorList>
            <person name="Chaw S.M."/>
            <person name="Liu Y.C."/>
            <person name="Wu Y.W."/>
            <person name="Wang H.Y."/>
            <person name="Lin C.I."/>
            <person name="Wu C.S."/>
            <person name="Ke H.M."/>
            <person name="Chang L.Y."/>
            <person name="Hsu C.Y."/>
            <person name="Yang H.T."/>
            <person name="Sudianto E."/>
            <person name="Hsu M.H."/>
            <person name="Wu K.P."/>
            <person name="Wang L.N."/>
            <person name="Leebens-Mack J.H."/>
            <person name="Tsai I.J."/>
        </authorList>
    </citation>
    <scope>NUCLEOTIDE SEQUENCE [LARGE SCALE GENOMIC DNA]</scope>
    <source>
        <strain evidence="2">cv. Chaw 1501</strain>
        <tissue evidence="1">Young leaves</tissue>
    </source>
</reference>
<evidence type="ECO:0000313" key="2">
    <source>
        <dbReference type="Proteomes" id="UP000283530"/>
    </source>
</evidence>